<keyword evidence="2" id="KW-1185">Reference proteome</keyword>
<name>A0A9W4U7Z9_9PLEO</name>
<dbReference type="Proteomes" id="UP001152607">
    <property type="component" value="Unassembled WGS sequence"/>
</dbReference>
<protein>
    <submittedName>
        <fullName evidence="1">Uncharacterized protein</fullName>
    </submittedName>
</protein>
<proteinExistence type="predicted"/>
<sequence>MVKHMLTSPYPLSYASRLRAVTNDDESLSDLRSGQIRLAQQIFRPTFVGAHRKSHSKGPEDDPLSSMCLIGRQCSIGTVFCILHPNDGWSNAGMYSVSAVTDRLRFKGMLSMLIRIKS</sequence>
<organism evidence="1 2">
    <name type="scientific">Periconia digitata</name>
    <dbReference type="NCBI Taxonomy" id="1303443"/>
    <lineage>
        <taxon>Eukaryota</taxon>
        <taxon>Fungi</taxon>
        <taxon>Dikarya</taxon>
        <taxon>Ascomycota</taxon>
        <taxon>Pezizomycotina</taxon>
        <taxon>Dothideomycetes</taxon>
        <taxon>Pleosporomycetidae</taxon>
        <taxon>Pleosporales</taxon>
        <taxon>Massarineae</taxon>
        <taxon>Periconiaceae</taxon>
        <taxon>Periconia</taxon>
    </lineage>
</organism>
<evidence type="ECO:0000313" key="2">
    <source>
        <dbReference type="Proteomes" id="UP001152607"/>
    </source>
</evidence>
<reference evidence="1" key="1">
    <citation type="submission" date="2023-01" db="EMBL/GenBank/DDBJ databases">
        <authorList>
            <person name="Van Ghelder C."/>
            <person name="Rancurel C."/>
        </authorList>
    </citation>
    <scope>NUCLEOTIDE SEQUENCE</scope>
    <source>
        <strain evidence="1">CNCM I-4278</strain>
    </source>
</reference>
<dbReference type="EMBL" id="CAOQHR010000002">
    <property type="protein sequence ID" value="CAI6308533.1"/>
    <property type="molecule type" value="Genomic_DNA"/>
</dbReference>
<comment type="caution">
    <text evidence="1">The sequence shown here is derived from an EMBL/GenBank/DDBJ whole genome shotgun (WGS) entry which is preliminary data.</text>
</comment>
<evidence type="ECO:0000313" key="1">
    <source>
        <dbReference type="EMBL" id="CAI6308533.1"/>
    </source>
</evidence>
<accession>A0A9W4U7Z9</accession>
<dbReference type="AlphaFoldDB" id="A0A9W4U7Z9"/>
<gene>
    <name evidence="1" type="ORF">PDIGIT_LOCUS3121</name>
</gene>